<proteinExistence type="inferred from homology"/>
<evidence type="ECO:0000313" key="6">
    <source>
        <dbReference type="Proteomes" id="UP000006786"/>
    </source>
</evidence>
<dbReference type="OrthoDB" id="9802624at2"/>
<dbReference type="GO" id="GO:0016832">
    <property type="term" value="F:aldehyde-lyase activity"/>
    <property type="evidence" value="ECO:0007669"/>
    <property type="project" value="TreeGrafter"/>
</dbReference>
<dbReference type="eggNOG" id="COG3836">
    <property type="taxonomic scope" value="Bacteria"/>
</dbReference>
<evidence type="ECO:0000256" key="1">
    <source>
        <dbReference type="ARBA" id="ARBA00005568"/>
    </source>
</evidence>
<feature type="domain" description="HpcH/HpaI aldolase/citrate lyase" evidence="4">
    <location>
        <begin position="64"/>
        <end position="194"/>
    </location>
</feature>
<dbReference type="EMBL" id="AMRM01000014">
    <property type="protein sequence ID" value="EKF18323.1"/>
    <property type="molecule type" value="Genomic_DNA"/>
</dbReference>
<dbReference type="SUPFAM" id="SSF51621">
    <property type="entry name" value="Phosphoenolpyruvate/pyruvate domain"/>
    <property type="match status" value="1"/>
</dbReference>
<dbReference type="RefSeq" id="WP_008597445.1">
    <property type="nucleotide sequence ID" value="NZ_AMRM01000014.1"/>
</dbReference>
<keyword evidence="2" id="KW-0479">Metal-binding</keyword>
<dbReference type="InterPro" id="IPR050251">
    <property type="entry name" value="HpcH-HpaI_aldolase"/>
</dbReference>
<dbReference type="AlphaFoldDB" id="K2N244"/>
<dbReference type="GO" id="GO:0005737">
    <property type="term" value="C:cytoplasm"/>
    <property type="evidence" value="ECO:0007669"/>
    <property type="project" value="TreeGrafter"/>
</dbReference>
<dbReference type="InterPro" id="IPR015813">
    <property type="entry name" value="Pyrv/PenolPyrv_kinase-like_dom"/>
</dbReference>
<reference evidence="5 6" key="1">
    <citation type="journal article" date="2012" name="J. Bacteriol.">
        <title>Genome Sequence of Nitratireductor pacificus Type Strain pht-3B.</title>
        <authorList>
            <person name="Lai Q."/>
            <person name="Li G."/>
            <person name="Shao Z."/>
        </authorList>
    </citation>
    <scope>NUCLEOTIDE SEQUENCE [LARGE SCALE GENOMIC DNA]</scope>
    <source>
        <strain evidence="6">pht-3B</strain>
    </source>
</reference>
<dbReference type="Proteomes" id="UP000006786">
    <property type="component" value="Unassembled WGS sequence"/>
</dbReference>
<accession>K2N244</accession>
<dbReference type="Pfam" id="PF03328">
    <property type="entry name" value="HpcH_HpaI"/>
    <property type="match status" value="1"/>
</dbReference>
<evidence type="ECO:0000256" key="2">
    <source>
        <dbReference type="ARBA" id="ARBA00022723"/>
    </source>
</evidence>
<dbReference type="InterPro" id="IPR005000">
    <property type="entry name" value="Aldolase/citrate-lyase_domain"/>
</dbReference>
<organism evidence="5 6">
    <name type="scientific">Nitratireductor pacificus pht-3B</name>
    <dbReference type="NCBI Taxonomy" id="391937"/>
    <lineage>
        <taxon>Bacteria</taxon>
        <taxon>Pseudomonadati</taxon>
        <taxon>Pseudomonadota</taxon>
        <taxon>Alphaproteobacteria</taxon>
        <taxon>Hyphomicrobiales</taxon>
        <taxon>Phyllobacteriaceae</taxon>
        <taxon>Nitratireductor</taxon>
    </lineage>
</organism>
<evidence type="ECO:0000256" key="3">
    <source>
        <dbReference type="ARBA" id="ARBA00023239"/>
    </source>
</evidence>
<name>K2N244_9HYPH</name>
<dbReference type="PATRIC" id="fig|391937.3.peg.2676"/>
<comment type="caution">
    <text evidence="5">The sequence shown here is derived from an EMBL/GenBank/DDBJ whole genome shotgun (WGS) entry which is preliminary data.</text>
</comment>
<dbReference type="PANTHER" id="PTHR30502:SF0">
    <property type="entry name" value="PHOSPHOENOLPYRUVATE CARBOXYLASE FAMILY PROTEIN"/>
    <property type="match status" value="1"/>
</dbReference>
<comment type="similarity">
    <text evidence="1">Belongs to the HpcH/HpaI aldolase family.</text>
</comment>
<dbReference type="GO" id="GO:0046872">
    <property type="term" value="F:metal ion binding"/>
    <property type="evidence" value="ECO:0007669"/>
    <property type="project" value="UniProtKB-KW"/>
</dbReference>
<dbReference type="Gene3D" id="3.20.20.60">
    <property type="entry name" value="Phosphoenolpyruvate-binding domains"/>
    <property type="match status" value="1"/>
</dbReference>
<dbReference type="PANTHER" id="PTHR30502">
    <property type="entry name" value="2-KETO-3-DEOXY-L-RHAMNONATE ALDOLASE"/>
    <property type="match status" value="1"/>
</dbReference>
<sequence length="248" mass="26952">MNQSAFWLSSPNLWLTEMLDPLQVRHLILDIEHGTFDLGAIDTFICLAKARGFQVHAKTLAPAMSPVQQMLDLGADSVIIPHIENFDHAQEICSYAKFAPLGRRSYAGGRSVRYGAPTPAYFIEQNRKTRCYPMIETAGALCDVEAILALETVDGVFIGPSDLSLSRGRGHYGFTDADREDIQKIINAAKVAGKPWIMPAWRNGERDLARDQGAAITAVAEEQDVLLTGLAVLLERAGITPAGQGCAG</sequence>
<keyword evidence="6" id="KW-1185">Reference proteome</keyword>
<protein>
    <submittedName>
        <fullName evidence="5">Hydroxyacid aldolase</fullName>
    </submittedName>
</protein>
<gene>
    <name evidence="5" type="ORF">NA2_13040</name>
</gene>
<evidence type="ECO:0000313" key="5">
    <source>
        <dbReference type="EMBL" id="EKF18323.1"/>
    </source>
</evidence>
<evidence type="ECO:0000259" key="4">
    <source>
        <dbReference type="Pfam" id="PF03328"/>
    </source>
</evidence>
<keyword evidence="3" id="KW-0456">Lyase</keyword>
<dbReference type="STRING" id="391937.NA2_13040"/>
<dbReference type="InterPro" id="IPR040442">
    <property type="entry name" value="Pyrv_kinase-like_dom_sf"/>
</dbReference>